<name>A0ACC3DX67_9PEZI</name>
<gene>
    <name evidence="1" type="ORF">LTS18_007528</name>
</gene>
<reference evidence="1" key="1">
    <citation type="submission" date="2024-09" db="EMBL/GenBank/DDBJ databases">
        <title>Black Yeasts Isolated from many extreme environments.</title>
        <authorList>
            <person name="Coleine C."/>
            <person name="Stajich J.E."/>
            <person name="Selbmann L."/>
        </authorList>
    </citation>
    <scope>NUCLEOTIDE SEQUENCE</scope>
    <source>
        <strain evidence="1">CCFEE 5737</strain>
    </source>
</reference>
<keyword evidence="2" id="KW-1185">Reference proteome</keyword>
<evidence type="ECO:0000313" key="2">
    <source>
        <dbReference type="Proteomes" id="UP001186974"/>
    </source>
</evidence>
<accession>A0ACC3DX67</accession>
<evidence type="ECO:0000313" key="1">
    <source>
        <dbReference type="EMBL" id="KAK3081358.1"/>
    </source>
</evidence>
<dbReference type="Proteomes" id="UP001186974">
    <property type="component" value="Unassembled WGS sequence"/>
</dbReference>
<organism evidence="1 2">
    <name type="scientific">Coniosporium uncinatum</name>
    <dbReference type="NCBI Taxonomy" id="93489"/>
    <lineage>
        <taxon>Eukaryota</taxon>
        <taxon>Fungi</taxon>
        <taxon>Dikarya</taxon>
        <taxon>Ascomycota</taxon>
        <taxon>Pezizomycotina</taxon>
        <taxon>Dothideomycetes</taxon>
        <taxon>Dothideomycetes incertae sedis</taxon>
        <taxon>Coniosporium</taxon>
    </lineage>
</organism>
<sequence length="184" mass="20976">MVAHFQCWQKTWAYDSLQFQRVIGSRITLIPGADDPFYLEAQDDDAYQAMKARIARDWQYLWATPGATFYVETEFDIEPRLDGPLTTSEGRVLVYGLEYGAPGKGVLNISTPYWIAAHGSPFPLWAQRRRDMVVHQRSRSIVDSDTYRESDAKDGETALFLGELPPEVRNRMYRTLLTSSCGAL</sequence>
<comment type="caution">
    <text evidence="1">The sequence shown here is derived from an EMBL/GenBank/DDBJ whole genome shotgun (WGS) entry which is preliminary data.</text>
</comment>
<protein>
    <submittedName>
        <fullName evidence="1">Uncharacterized protein</fullName>
    </submittedName>
</protein>
<dbReference type="EMBL" id="JAWDJW010000190">
    <property type="protein sequence ID" value="KAK3081358.1"/>
    <property type="molecule type" value="Genomic_DNA"/>
</dbReference>
<proteinExistence type="predicted"/>